<gene>
    <name evidence="1" type="ORF">ASJ81_05655</name>
</gene>
<dbReference type="RefSeq" id="WP_095644465.1">
    <property type="nucleotide sequence ID" value="NZ_LMVP01000201.1"/>
</dbReference>
<protein>
    <submittedName>
        <fullName evidence="1">Uncharacterized protein</fullName>
    </submittedName>
</protein>
<comment type="caution">
    <text evidence="1">The sequence shown here is derived from an EMBL/GenBank/DDBJ whole genome shotgun (WGS) entry which is preliminary data.</text>
</comment>
<dbReference type="InterPro" id="IPR031033">
    <property type="entry name" value="Halocin_C8_dom"/>
</dbReference>
<keyword evidence="2" id="KW-1185">Reference proteome</keyword>
<sequence length="182" mass="18983">MQKSLDFGTESKGYELNKTDYLGLGAIQADGSYIEGLALSFESPDDSSAGIYVVFKNNEIIKAEAKILRADKDKLTAEVLTVKGNNIVTESGNISSVMAMKSSAAIDAVTTSSTGCEACQALVYLACKHGCGKGGQLLCAMADLSIVGGIACTLAVYAICNTIGTYGCGHTSVYLCQKAKFC</sequence>
<dbReference type="Proteomes" id="UP000218164">
    <property type="component" value="Unassembled WGS sequence"/>
</dbReference>
<proteinExistence type="predicted"/>
<organism evidence="1 2">
    <name type="scientific">Methanosarcina spelaei</name>
    <dbReference type="NCBI Taxonomy" id="1036679"/>
    <lineage>
        <taxon>Archaea</taxon>
        <taxon>Methanobacteriati</taxon>
        <taxon>Methanobacteriota</taxon>
        <taxon>Stenosarchaea group</taxon>
        <taxon>Methanomicrobia</taxon>
        <taxon>Methanosarcinales</taxon>
        <taxon>Methanosarcinaceae</taxon>
        <taxon>Methanosarcina</taxon>
    </lineage>
</organism>
<evidence type="ECO:0000313" key="1">
    <source>
        <dbReference type="EMBL" id="PAV12690.1"/>
    </source>
</evidence>
<evidence type="ECO:0000313" key="2">
    <source>
        <dbReference type="Proteomes" id="UP000218164"/>
    </source>
</evidence>
<dbReference type="EMBL" id="LMVP01000201">
    <property type="protein sequence ID" value="PAV12690.1"/>
    <property type="molecule type" value="Genomic_DNA"/>
</dbReference>
<dbReference type="NCBIfam" id="TIGR04449">
    <property type="entry name" value="halocin_C8_dom"/>
    <property type="match status" value="1"/>
</dbReference>
<dbReference type="AlphaFoldDB" id="A0A2A2HTT2"/>
<accession>A0A2A2HTT2</accession>
<reference evidence="1 2" key="1">
    <citation type="journal article" date="2017" name="BMC Genomics">
        <title>Genomic analysis of methanogenic archaea reveals a shift towards energy conservation.</title>
        <authorList>
            <person name="Gilmore S.P."/>
            <person name="Henske J.K."/>
            <person name="Sexton J.A."/>
            <person name="Solomon K.V."/>
            <person name="Seppala S."/>
            <person name="Yoo J.I."/>
            <person name="Huyett L.M."/>
            <person name="Pressman A."/>
            <person name="Cogan J.Z."/>
            <person name="Kivenson V."/>
            <person name="Peng X."/>
            <person name="Tan Y."/>
            <person name="Valentine D.L."/>
            <person name="O'Malley M.A."/>
        </authorList>
    </citation>
    <scope>NUCLEOTIDE SEQUENCE [LARGE SCALE GENOMIC DNA]</scope>
    <source>
        <strain evidence="1 2">MC-15</strain>
    </source>
</reference>
<name>A0A2A2HTT2_9EURY</name>